<keyword evidence="3" id="KW-1185">Reference proteome</keyword>
<dbReference type="Pfam" id="PF07812">
    <property type="entry name" value="TfuA"/>
    <property type="match status" value="1"/>
</dbReference>
<feature type="domain" description="TfuA-like core" evidence="1">
    <location>
        <begin position="87"/>
        <end position="204"/>
    </location>
</feature>
<dbReference type="NCBIfam" id="NF033432">
    <property type="entry name" value="ThioGly_TfuA_rel"/>
    <property type="match status" value="1"/>
</dbReference>
<sequence length="256" mass="28269">MKMHFQSNAFPIKYLKNISKVSQKYFKQFVNIMTKTVVFLGPTLDLESAKSLFSENVLPTIEFLPPASRGDIEKAAKGGAQFICLIDGVFFEQCSVGHREILHVLRDGIFVMGASSMGALRASEMETFGMVGIGTVFSLYKNKTIESDDEVAVVCDPFSNAALSEALVNIRATLDKAAIENILSNAERNALFDLASSIYYPDRTYDYLIQKAKDEAVLAPDVLIRFEKWVAGGNAVDAKKEDAVLALSFLNQKLNE</sequence>
<evidence type="ECO:0000313" key="2">
    <source>
        <dbReference type="EMBL" id="MDV0446533.1"/>
    </source>
</evidence>
<dbReference type="Proteomes" id="UP001271789">
    <property type="component" value="Unassembled WGS sequence"/>
</dbReference>
<evidence type="ECO:0000259" key="1">
    <source>
        <dbReference type="Pfam" id="PF07812"/>
    </source>
</evidence>
<comment type="caution">
    <text evidence="2">The sequence shown here is derived from an EMBL/GenBank/DDBJ whole genome shotgun (WGS) entry which is preliminary data.</text>
</comment>
<dbReference type="AlphaFoldDB" id="A0AAE4MJ25"/>
<protein>
    <recommendedName>
        <fullName evidence="1">TfuA-like core domain-containing protein</fullName>
    </recommendedName>
</protein>
<evidence type="ECO:0000313" key="3">
    <source>
        <dbReference type="Proteomes" id="UP001271789"/>
    </source>
</evidence>
<dbReference type="InterPro" id="IPR012924">
    <property type="entry name" value="TfuA_core"/>
</dbReference>
<accession>A0AAE4MJ25</accession>
<name>A0AAE4MJ25_9EURY</name>
<reference evidence="2" key="1">
    <citation type="submission" date="2023-06" db="EMBL/GenBank/DDBJ databases">
        <title>Genome sequence of Methanosarcinaceae archaeon Ag5.</title>
        <authorList>
            <person name="Protasov E."/>
            <person name="Platt K."/>
            <person name="Poehlein A."/>
            <person name="Daniel R."/>
            <person name="Brune A."/>
        </authorList>
    </citation>
    <scope>NUCLEOTIDE SEQUENCE</scope>
    <source>
        <strain evidence="2">Ag5</strain>
    </source>
</reference>
<proteinExistence type="predicted"/>
<gene>
    <name evidence="2" type="ORF">MsAg5_03780</name>
</gene>
<organism evidence="2 3">
    <name type="scientific">Methanolapillus africanus</name>
    <dbReference type="NCBI Taxonomy" id="3028297"/>
    <lineage>
        <taxon>Archaea</taxon>
        <taxon>Methanobacteriati</taxon>
        <taxon>Methanobacteriota</taxon>
        <taxon>Stenosarchaea group</taxon>
        <taxon>Methanomicrobia</taxon>
        <taxon>Methanosarcinales</taxon>
        <taxon>Methanosarcinaceae</taxon>
        <taxon>Methanolapillus</taxon>
    </lineage>
</organism>
<dbReference type="EMBL" id="JAWDKD010000008">
    <property type="protein sequence ID" value="MDV0446533.1"/>
    <property type="molecule type" value="Genomic_DNA"/>
</dbReference>